<dbReference type="GO" id="GO:0005730">
    <property type="term" value="C:nucleolus"/>
    <property type="evidence" value="ECO:0007669"/>
    <property type="project" value="UniProtKB-SubCell"/>
</dbReference>
<dbReference type="InterPro" id="IPR019310">
    <property type="entry name" value="Efg1"/>
</dbReference>
<evidence type="ECO:0000256" key="10">
    <source>
        <dbReference type="SAM" id="MobiDB-lite"/>
    </source>
</evidence>
<feature type="coiled-coil region" evidence="9">
    <location>
        <begin position="74"/>
        <end position="101"/>
    </location>
</feature>
<evidence type="ECO:0000256" key="8">
    <source>
        <dbReference type="ARBA" id="ARBA00023242"/>
    </source>
</evidence>
<dbReference type="eggNOG" id="KOG4484">
    <property type="taxonomic scope" value="Eukaryota"/>
</dbReference>
<evidence type="ECO:0000313" key="11">
    <source>
        <dbReference type="EMBL" id="OAF57880.2"/>
    </source>
</evidence>
<dbReference type="GO" id="GO:0030688">
    <property type="term" value="C:preribosome, small subunit precursor"/>
    <property type="evidence" value="ECO:0007669"/>
    <property type="project" value="TreeGrafter"/>
</dbReference>
<keyword evidence="6" id="KW-0698">rRNA processing</keyword>
<evidence type="ECO:0000256" key="2">
    <source>
        <dbReference type="ARBA" id="ARBA00004604"/>
    </source>
</evidence>
<evidence type="ECO:0000256" key="6">
    <source>
        <dbReference type="ARBA" id="ARBA00022552"/>
    </source>
</evidence>
<proteinExistence type="inferred from homology"/>
<feature type="region of interest" description="Disordered" evidence="10">
    <location>
        <begin position="1"/>
        <end position="51"/>
    </location>
</feature>
<dbReference type="Proteomes" id="UP000077154">
    <property type="component" value="Unassembled WGS sequence"/>
</dbReference>
<dbReference type="PANTHER" id="PTHR33911">
    <property type="entry name" value="RRNA-PROCESSING PROTEIN EFG1"/>
    <property type="match status" value="1"/>
</dbReference>
<evidence type="ECO:0000256" key="3">
    <source>
        <dbReference type="ARBA" id="ARBA00006916"/>
    </source>
</evidence>
<evidence type="ECO:0000256" key="7">
    <source>
        <dbReference type="ARBA" id="ARBA00023054"/>
    </source>
</evidence>
<dbReference type="OrthoDB" id="47732at2759"/>
<dbReference type="GO" id="GO:0000462">
    <property type="term" value="P:maturation of SSU-rRNA from tricistronic rRNA transcript (SSU-rRNA, 5.8S rRNA, LSU-rRNA)"/>
    <property type="evidence" value="ECO:0007669"/>
    <property type="project" value="TreeGrafter"/>
</dbReference>
<keyword evidence="7 9" id="KW-0175">Coiled coil</keyword>
<dbReference type="VEuPathDB" id="FungiDB:GMDG_00270"/>
<evidence type="ECO:0000256" key="5">
    <source>
        <dbReference type="ARBA" id="ARBA00019827"/>
    </source>
</evidence>
<dbReference type="Pfam" id="PF10153">
    <property type="entry name" value="Efg1"/>
    <property type="match status" value="1"/>
</dbReference>
<comment type="subcellular location">
    <subcellularLocation>
        <location evidence="2">Nucleus</location>
        <location evidence="2">Nucleolus</location>
    </subcellularLocation>
</comment>
<feature type="region of interest" description="Disordered" evidence="10">
    <location>
        <begin position="269"/>
        <end position="305"/>
    </location>
</feature>
<evidence type="ECO:0000256" key="9">
    <source>
        <dbReference type="SAM" id="Coils"/>
    </source>
</evidence>
<comment type="function">
    <text evidence="1">Involved in rRNA processing.</text>
</comment>
<accession>A0A177A837</accession>
<organism evidence="11">
    <name type="scientific">Pseudogymnoascus destructans</name>
    <dbReference type="NCBI Taxonomy" id="655981"/>
    <lineage>
        <taxon>Eukaryota</taxon>
        <taxon>Fungi</taxon>
        <taxon>Dikarya</taxon>
        <taxon>Ascomycota</taxon>
        <taxon>Pezizomycotina</taxon>
        <taxon>Leotiomycetes</taxon>
        <taxon>Thelebolales</taxon>
        <taxon>Thelebolaceae</taxon>
        <taxon>Pseudogymnoascus</taxon>
    </lineage>
</organism>
<sequence>MPAKRSHEDLDGIHESRQPQVHQDDPKPAKKPRREGPPKIRKQVHASSVNAVKKRIRDVTRLLSRSEDLPADVRLENERALAAYQQELNAADEEKARQRMVKKYHMVRFFERQKATRTLKKWKKRLLEATTGEEVEDITAQMHIAEVDLNYAHSYPLNERYISLYPPKGAEESEDQQKDAVKPPIWAEIERRMEEGTLKELRYGVREGHVEKPKTVRQKPATTKPRLASETQNFKKRAEPGERVGQMERVPEPQDYTLNRRERRKAMIKTGALITSKAAKKPAIHEPMGNEVDNDDHGSDGGFFE</sequence>
<dbReference type="RefSeq" id="XP_024323166.1">
    <property type="nucleotide sequence ID" value="XM_024468911.1"/>
</dbReference>
<reference evidence="11" key="1">
    <citation type="submission" date="2016-03" db="EMBL/GenBank/DDBJ databases">
        <title>Updated assembly of Pseudogymnoascus destructans, the fungus causing white-nose syndrome of bats.</title>
        <authorList>
            <person name="Palmer J.M."/>
            <person name="Drees K.P."/>
            <person name="Foster J.T."/>
            <person name="Lindner D.L."/>
        </authorList>
    </citation>
    <scope>NUCLEOTIDE SEQUENCE [LARGE SCALE GENOMIC DNA]</scope>
    <source>
        <strain evidence="11">20631-21</strain>
    </source>
</reference>
<dbReference type="InterPro" id="IPR050786">
    <property type="entry name" value="EFG1_rRNA-proc"/>
</dbReference>
<dbReference type="PANTHER" id="PTHR33911:SF1">
    <property type="entry name" value="RRNA-PROCESSING PROTEIN EFG1"/>
    <property type="match status" value="1"/>
</dbReference>
<feature type="compositionally biased region" description="Basic and acidic residues" evidence="10">
    <location>
        <begin position="236"/>
        <end position="252"/>
    </location>
</feature>
<evidence type="ECO:0000256" key="4">
    <source>
        <dbReference type="ARBA" id="ARBA00018689"/>
    </source>
</evidence>
<dbReference type="AlphaFoldDB" id="A0A177A837"/>
<feature type="compositionally biased region" description="Basic and acidic residues" evidence="10">
    <location>
        <begin position="1"/>
        <end position="38"/>
    </location>
</feature>
<feature type="region of interest" description="Disordered" evidence="10">
    <location>
        <begin position="212"/>
        <end position="255"/>
    </location>
</feature>
<gene>
    <name evidence="11" type="primary">EFG1</name>
    <name evidence="11" type="ORF">VC83_05289</name>
</gene>
<name>A0A177A837_9PEZI</name>
<dbReference type="EMBL" id="KV441398">
    <property type="protein sequence ID" value="OAF57880.2"/>
    <property type="molecule type" value="Genomic_DNA"/>
</dbReference>
<comment type="similarity">
    <text evidence="3">Belongs to the EFG1 family.</text>
</comment>
<keyword evidence="8" id="KW-0539">Nucleus</keyword>
<protein>
    <recommendedName>
        <fullName evidence="4">rRNA-processing protein EFG1</fullName>
    </recommendedName>
    <alternativeName>
        <fullName evidence="5">rRNA-processing protein efg1</fullName>
    </alternativeName>
</protein>
<dbReference type="GeneID" id="36288355"/>
<evidence type="ECO:0000256" key="1">
    <source>
        <dbReference type="ARBA" id="ARBA00002773"/>
    </source>
</evidence>